<sequence length="366" mass="40704">MRLGVIGWVSFLLVVCSPSPDTKPFNWSLPTGFPTPLVPDDNPMTEAKVALGRVLFYDINLSFNQTQACASCHQQQYAFAEPLKHSVGSTGEAHRRNAQSLVNVAYNGHLTWSNNALNSIEQQILIPMFSETPHELNITGHENEVLQRFQTEAYQQLNQRAFGEKQLTFDHIVKALASFVRSLLSFDSAFDRYAYQGNDNALNESELRGMNLFFSERLECHHCHGGFNFTQSSVHQQQQLDLSQFHNTGLYNLDGKGAFPDSDPGLIEITGDPKDMGRFRAPTLRNVALSAPYMHDGSLNTLDDVIEFYNLGGQGAGVTSPLKSPFIRPLYLSVQEKQDLKAFLMALTDPRFVSNPAFAALPAAGE</sequence>
<keyword evidence="4" id="KW-0732">Signal</keyword>
<dbReference type="PIRSF" id="PIRSF000294">
    <property type="entry name" value="Cytochrome-c_peroxidase"/>
    <property type="match status" value="1"/>
</dbReference>
<proteinExistence type="predicted"/>
<evidence type="ECO:0000256" key="5">
    <source>
        <dbReference type="ARBA" id="ARBA00022764"/>
    </source>
</evidence>
<dbReference type="InterPro" id="IPR051395">
    <property type="entry name" value="Cytochrome_c_Peroxidase/MauG"/>
</dbReference>
<evidence type="ECO:0000256" key="1">
    <source>
        <dbReference type="ARBA" id="ARBA00004418"/>
    </source>
</evidence>
<gene>
    <name evidence="11" type="ORF">H8B19_11265</name>
</gene>
<name>A0A8J6IVQ0_9ALTE</name>
<feature type="binding site" description="covalent" evidence="8">
    <location>
        <position position="220"/>
    </location>
    <ligand>
        <name>heme c</name>
        <dbReference type="ChEBI" id="CHEBI:61717"/>
        <label>2</label>
    </ligand>
</feature>
<dbReference type="SUPFAM" id="SSF46626">
    <property type="entry name" value="Cytochrome c"/>
    <property type="match status" value="2"/>
</dbReference>
<comment type="subcellular location">
    <subcellularLocation>
        <location evidence="1">Periplasm</location>
    </subcellularLocation>
</comment>
<dbReference type="InterPro" id="IPR009056">
    <property type="entry name" value="Cyt_c-like_dom"/>
</dbReference>
<dbReference type="GO" id="GO:0004130">
    <property type="term" value="F:cytochrome-c peroxidase activity"/>
    <property type="evidence" value="ECO:0007669"/>
    <property type="project" value="TreeGrafter"/>
</dbReference>
<dbReference type="Proteomes" id="UP000601768">
    <property type="component" value="Unassembled WGS sequence"/>
</dbReference>
<evidence type="ECO:0000256" key="7">
    <source>
        <dbReference type="ARBA" id="ARBA00023004"/>
    </source>
</evidence>
<feature type="binding site" description="covalent" evidence="8">
    <location>
        <position position="72"/>
    </location>
    <ligand>
        <name>heme c</name>
        <dbReference type="ChEBI" id="CHEBI:61717"/>
        <label>1</label>
    </ligand>
</feature>
<feature type="binding site" description="covalent" evidence="8">
    <location>
        <position position="223"/>
    </location>
    <ligand>
        <name>heme c</name>
        <dbReference type="ChEBI" id="CHEBI:61717"/>
        <label>2</label>
    </ligand>
</feature>
<feature type="domain" description="Cytochrome c" evidence="10">
    <location>
        <begin position="204"/>
        <end position="348"/>
    </location>
</feature>
<reference evidence="11" key="2">
    <citation type="submission" date="2020-08" db="EMBL/GenBank/DDBJ databases">
        <authorList>
            <person name="Lai Q."/>
        </authorList>
    </citation>
    <scope>NUCLEOTIDE SEQUENCE</scope>
    <source>
        <strain evidence="11">S27-2</strain>
    </source>
</reference>
<comment type="cofactor">
    <cofactor evidence="8">
        <name>heme</name>
        <dbReference type="ChEBI" id="CHEBI:30413"/>
    </cofactor>
    <text evidence="8">Binds 2 heme groups.</text>
</comment>
<dbReference type="EMBL" id="JACNEP010000007">
    <property type="protein sequence ID" value="MBC3766458.1"/>
    <property type="molecule type" value="Genomic_DNA"/>
</dbReference>
<evidence type="ECO:0000256" key="6">
    <source>
        <dbReference type="ARBA" id="ARBA00023002"/>
    </source>
</evidence>
<dbReference type="InterPro" id="IPR004852">
    <property type="entry name" value="Di-haem_cyt_c_peroxidsae"/>
</dbReference>
<keyword evidence="5" id="KW-0574">Periplasm</keyword>
<evidence type="ECO:0000313" key="11">
    <source>
        <dbReference type="EMBL" id="MBC3766458.1"/>
    </source>
</evidence>
<dbReference type="InterPro" id="IPR023929">
    <property type="entry name" value="MbnH-like"/>
</dbReference>
<dbReference type="PROSITE" id="PS51007">
    <property type="entry name" value="CYTC"/>
    <property type="match status" value="1"/>
</dbReference>
<evidence type="ECO:0000256" key="2">
    <source>
        <dbReference type="ARBA" id="ARBA00022617"/>
    </source>
</evidence>
<evidence type="ECO:0000256" key="9">
    <source>
        <dbReference type="PIRSR" id="PIRSR000294-2"/>
    </source>
</evidence>
<dbReference type="GO" id="GO:0020037">
    <property type="term" value="F:heme binding"/>
    <property type="evidence" value="ECO:0007669"/>
    <property type="project" value="InterPro"/>
</dbReference>
<dbReference type="InterPro" id="IPR026259">
    <property type="entry name" value="MauG/Cytc_peroxidase"/>
</dbReference>
<keyword evidence="3 9" id="KW-0479">Metal-binding</keyword>
<accession>A0A8J6IVQ0</accession>
<dbReference type="PANTHER" id="PTHR30600:SF14">
    <property type="entry name" value="CYTOCHROME C PEROXIDASE"/>
    <property type="match status" value="1"/>
</dbReference>
<keyword evidence="6" id="KW-0560">Oxidoreductase</keyword>
<dbReference type="PANTHER" id="PTHR30600">
    <property type="entry name" value="CYTOCHROME C PEROXIDASE-RELATED"/>
    <property type="match status" value="1"/>
</dbReference>
<evidence type="ECO:0000259" key="10">
    <source>
        <dbReference type="PROSITE" id="PS51007"/>
    </source>
</evidence>
<dbReference type="GO" id="GO:0042597">
    <property type="term" value="C:periplasmic space"/>
    <property type="evidence" value="ECO:0007669"/>
    <property type="project" value="UniProtKB-SubCell"/>
</dbReference>
<keyword evidence="7 9" id="KW-0408">Iron</keyword>
<feature type="binding site" description="axial binding residue" evidence="9">
    <location>
        <position position="224"/>
    </location>
    <ligand>
        <name>heme c</name>
        <dbReference type="ChEBI" id="CHEBI:61717"/>
        <label>2</label>
    </ligand>
    <ligandPart>
        <name>Fe</name>
        <dbReference type="ChEBI" id="CHEBI:18248"/>
    </ligandPart>
</feature>
<comment type="caution">
    <text evidence="11">The sequence shown here is derived from an EMBL/GenBank/DDBJ whole genome shotgun (WGS) entry which is preliminary data.</text>
</comment>
<dbReference type="NCBIfam" id="TIGR04039">
    <property type="entry name" value="MXAN_0977_Heme2"/>
    <property type="match status" value="1"/>
</dbReference>
<evidence type="ECO:0000256" key="4">
    <source>
        <dbReference type="ARBA" id="ARBA00022729"/>
    </source>
</evidence>
<organism evidence="11 12">
    <name type="scientific">Neptunicella marina</name>
    <dbReference type="NCBI Taxonomy" id="2125989"/>
    <lineage>
        <taxon>Bacteria</taxon>
        <taxon>Pseudomonadati</taxon>
        <taxon>Pseudomonadota</taxon>
        <taxon>Gammaproteobacteria</taxon>
        <taxon>Alteromonadales</taxon>
        <taxon>Alteromonadaceae</taxon>
        <taxon>Neptunicella</taxon>
    </lineage>
</organism>
<dbReference type="InterPro" id="IPR036909">
    <property type="entry name" value="Cyt_c-like_dom_sf"/>
</dbReference>
<feature type="binding site" description="covalent" evidence="8">
    <location>
        <position position="69"/>
    </location>
    <ligand>
        <name>heme c</name>
        <dbReference type="ChEBI" id="CHEBI:61717"/>
        <label>1</label>
    </ligand>
</feature>
<keyword evidence="12" id="KW-1185">Reference proteome</keyword>
<dbReference type="GO" id="GO:0009055">
    <property type="term" value="F:electron transfer activity"/>
    <property type="evidence" value="ECO:0007669"/>
    <property type="project" value="InterPro"/>
</dbReference>
<dbReference type="GO" id="GO:0046872">
    <property type="term" value="F:metal ion binding"/>
    <property type="evidence" value="ECO:0007669"/>
    <property type="project" value="UniProtKB-KW"/>
</dbReference>
<evidence type="ECO:0000256" key="8">
    <source>
        <dbReference type="PIRSR" id="PIRSR000294-1"/>
    </source>
</evidence>
<dbReference type="Pfam" id="PF03150">
    <property type="entry name" value="CCP_MauG"/>
    <property type="match status" value="1"/>
</dbReference>
<protein>
    <submittedName>
        <fullName evidence="11">Di-heme enzyme</fullName>
    </submittedName>
</protein>
<dbReference type="Gene3D" id="1.10.760.10">
    <property type="entry name" value="Cytochrome c-like domain"/>
    <property type="match status" value="2"/>
</dbReference>
<dbReference type="AlphaFoldDB" id="A0A8J6IVQ0"/>
<comment type="PTM">
    <text evidence="8">Binds 2 heme groups per subunit.</text>
</comment>
<feature type="binding site" description="axial binding residue" evidence="9">
    <location>
        <position position="73"/>
    </location>
    <ligand>
        <name>heme c</name>
        <dbReference type="ChEBI" id="CHEBI:61717"/>
        <label>1</label>
    </ligand>
    <ligandPart>
        <name>Fe</name>
        <dbReference type="ChEBI" id="CHEBI:18248"/>
    </ligandPart>
</feature>
<evidence type="ECO:0000313" key="12">
    <source>
        <dbReference type="Proteomes" id="UP000601768"/>
    </source>
</evidence>
<reference evidence="11" key="1">
    <citation type="journal article" date="2018" name="Int. J. Syst. Evol. Microbiol.">
        <title>Neptunicella marina gen. nov., sp. nov., isolated from surface seawater.</title>
        <authorList>
            <person name="Liu X."/>
            <person name="Lai Q."/>
            <person name="Du Y."/>
            <person name="Zhang X."/>
            <person name="Liu Z."/>
            <person name="Sun F."/>
            <person name="Shao Z."/>
        </authorList>
    </citation>
    <scope>NUCLEOTIDE SEQUENCE</scope>
    <source>
        <strain evidence="11">S27-2</strain>
    </source>
</reference>
<evidence type="ECO:0000256" key="3">
    <source>
        <dbReference type="ARBA" id="ARBA00022723"/>
    </source>
</evidence>
<keyword evidence="2 8" id="KW-0349">Heme</keyword>